<dbReference type="SUPFAM" id="SSF54001">
    <property type="entry name" value="Cysteine proteinases"/>
    <property type="match status" value="1"/>
</dbReference>
<evidence type="ECO:0000313" key="3">
    <source>
        <dbReference type="Proteomes" id="UP000789390"/>
    </source>
</evidence>
<protein>
    <recommendedName>
        <fullName evidence="1">Transglutaminase-like domain-containing protein</fullName>
    </recommendedName>
</protein>
<dbReference type="PANTHER" id="PTHR11590">
    <property type="entry name" value="PROTEIN-GLUTAMINE GAMMA-GLUTAMYLTRANSFERASE"/>
    <property type="match status" value="1"/>
</dbReference>
<reference evidence="2" key="1">
    <citation type="submission" date="2021-11" db="EMBL/GenBank/DDBJ databases">
        <authorList>
            <person name="Schell T."/>
        </authorList>
    </citation>
    <scope>NUCLEOTIDE SEQUENCE</scope>
    <source>
        <strain evidence="2">M5</strain>
    </source>
</reference>
<gene>
    <name evidence="2" type="ORF">DGAL_LOCUS16096</name>
</gene>
<evidence type="ECO:0000259" key="1">
    <source>
        <dbReference type="SMART" id="SM00460"/>
    </source>
</evidence>
<dbReference type="InterPro" id="IPR036985">
    <property type="entry name" value="Transglutaminase-like_sf"/>
</dbReference>
<sequence length="114" mass="12377">MSTVGRLTIVGRAGPIRVVGAISAAVNSSDDNGVLMGNWFNNYTGGTEPTKWQVCRALGIPARSITNFSSAHYTHGGLTIDTFIGDDGKVVEELNSDSIWNFHVWNEYGCRDKI</sequence>
<proteinExistence type="predicted"/>
<dbReference type="InterPro" id="IPR002931">
    <property type="entry name" value="Transglutaminase-like"/>
</dbReference>
<dbReference type="Gene3D" id="3.90.260.10">
    <property type="entry name" value="Transglutaminase-like"/>
    <property type="match status" value="2"/>
</dbReference>
<name>A0A8J2S1C3_9CRUS</name>
<dbReference type="InterPro" id="IPR038765">
    <property type="entry name" value="Papain-like_cys_pep_sf"/>
</dbReference>
<dbReference type="InterPro" id="IPR050779">
    <property type="entry name" value="Transglutaminase"/>
</dbReference>
<feature type="domain" description="Transglutaminase-like" evidence="1">
    <location>
        <begin position="41"/>
        <end position="112"/>
    </location>
</feature>
<dbReference type="PANTHER" id="PTHR11590:SF69">
    <property type="entry name" value="RE08173P"/>
    <property type="match status" value="1"/>
</dbReference>
<comment type="caution">
    <text evidence="2">The sequence shown here is derived from an EMBL/GenBank/DDBJ whole genome shotgun (WGS) entry which is preliminary data.</text>
</comment>
<evidence type="ECO:0000313" key="2">
    <source>
        <dbReference type="EMBL" id="CAH0112381.1"/>
    </source>
</evidence>
<organism evidence="2 3">
    <name type="scientific">Daphnia galeata</name>
    <dbReference type="NCBI Taxonomy" id="27404"/>
    <lineage>
        <taxon>Eukaryota</taxon>
        <taxon>Metazoa</taxon>
        <taxon>Ecdysozoa</taxon>
        <taxon>Arthropoda</taxon>
        <taxon>Crustacea</taxon>
        <taxon>Branchiopoda</taxon>
        <taxon>Diplostraca</taxon>
        <taxon>Cladocera</taxon>
        <taxon>Anomopoda</taxon>
        <taxon>Daphniidae</taxon>
        <taxon>Daphnia</taxon>
    </lineage>
</organism>
<dbReference type="AlphaFoldDB" id="A0A8J2S1C3"/>
<dbReference type="GO" id="GO:0003810">
    <property type="term" value="F:protein-glutamine gamma-glutamyltransferase activity"/>
    <property type="evidence" value="ECO:0007669"/>
    <property type="project" value="TreeGrafter"/>
</dbReference>
<accession>A0A8J2S1C3</accession>
<dbReference type="Pfam" id="PF01841">
    <property type="entry name" value="Transglut_core"/>
    <property type="match status" value="1"/>
</dbReference>
<keyword evidence="3" id="KW-1185">Reference proteome</keyword>
<dbReference type="EMBL" id="CAKKLH010000325">
    <property type="protein sequence ID" value="CAH0112381.1"/>
    <property type="molecule type" value="Genomic_DNA"/>
</dbReference>
<dbReference type="OrthoDB" id="6353348at2759"/>
<dbReference type="SMART" id="SM00460">
    <property type="entry name" value="TGc"/>
    <property type="match status" value="1"/>
</dbReference>
<dbReference type="Proteomes" id="UP000789390">
    <property type="component" value="Unassembled WGS sequence"/>
</dbReference>